<reference evidence="3" key="2">
    <citation type="journal article" date="2024" name="Nature">
        <title>Anoxygenic phototroph of the Chloroflexota uses a type I reaction centre.</title>
        <authorList>
            <person name="Tsuji J.M."/>
            <person name="Shaw N.A."/>
            <person name="Nagashima S."/>
            <person name="Venkiteswaran J.J."/>
            <person name="Schiff S.L."/>
            <person name="Watanabe T."/>
            <person name="Fukui M."/>
            <person name="Hanada S."/>
            <person name="Tank M."/>
            <person name="Neufeld J.D."/>
        </authorList>
    </citation>
    <scope>NUCLEOTIDE SEQUENCE</scope>
    <source>
        <strain evidence="3">L227-S17</strain>
    </source>
</reference>
<name>A0A8T7LYT8_9CHLR</name>
<dbReference type="SUPFAM" id="SSF47413">
    <property type="entry name" value="lambda repressor-like DNA-binding domains"/>
    <property type="match status" value="1"/>
</dbReference>
<dbReference type="EMBL" id="CP128399">
    <property type="protein sequence ID" value="WJW65589.1"/>
    <property type="molecule type" value="Genomic_DNA"/>
</dbReference>
<evidence type="ECO:0000313" key="4">
    <source>
        <dbReference type="Proteomes" id="UP000521676"/>
    </source>
</evidence>
<dbReference type="RefSeq" id="WP_341467475.1">
    <property type="nucleotide sequence ID" value="NZ_CP128399.1"/>
</dbReference>
<protein>
    <submittedName>
        <fullName evidence="2">Helix-turn-helix transcriptional regulator</fullName>
    </submittedName>
</protein>
<dbReference type="SMART" id="SM00530">
    <property type="entry name" value="HTH_XRE"/>
    <property type="match status" value="1"/>
</dbReference>
<organism evidence="2 4">
    <name type="scientific">Candidatus Chlorohelix allophototropha</name>
    <dbReference type="NCBI Taxonomy" id="3003348"/>
    <lineage>
        <taxon>Bacteria</taxon>
        <taxon>Bacillati</taxon>
        <taxon>Chloroflexota</taxon>
        <taxon>Chloroflexia</taxon>
        <taxon>Candidatus Chloroheliales</taxon>
        <taxon>Candidatus Chloroheliaceae</taxon>
        <taxon>Candidatus Chlorohelix</taxon>
    </lineage>
</organism>
<proteinExistence type="predicted"/>
<accession>A0A8T7LYT8</accession>
<dbReference type="InterPro" id="IPR010982">
    <property type="entry name" value="Lambda_DNA-bd_dom_sf"/>
</dbReference>
<dbReference type="GO" id="GO:0003677">
    <property type="term" value="F:DNA binding"/>
    <property type="evidence" value="ECO:0007669"/>
    <property type="project" value="InterPro"/>
</dbReference>
<reference evidence="2 4" key="1">
    <citation type="submission" date="2020-06" db="EMBL/GenBank/DDBJ databases">
        <title>Anoxygenic phototrophic Chloroflexota member uses a Type I reaction center.</title>
        <authorList>
            <person name="Tsuji J.M."/>
            <person name="Shaw N.A."/>
            <person name="Nagashima S."/>
            <person name="Venkiteswaran J."/>
            <person name="Schiff S.L."/>
            <person name="Hanada S."/>
            <person name="Tank M."/>
            <person name="Neufeld J.D."/>
        </authorList>
    </citation>
    <scope>NUCLEOTIDE SEQUENCE [LARGE SCALE GENOMIC DNA]</scope>
    <source>
        <strain evidence="2">L227-S17</strain>
    </source>
</reference>
<dbReference type="EMBL" id="JACATZ010000001">
    <property type="protein sequence ID" value="NWJ46213.1"/>
    <property type="molecule type" value="Genomic_DNA"/>
</dbReference>
<dbReference type="PROSITE" id="PS50943">
    <property type="entry name" value="HTH_CROC1"/>
    <property type="match status" value="1"/>
</dbReference>
<gene>
    <name evidence="2" type="ORF">HXX08_10065</name>
    <name evidence="3" type="ORF">OZ401_001357</name>
</gene>
<dbReference type="CDD" id="cd00093">
    <property type="entry name" value="HTH_XRE"/>
    <property type="match status" value="1"/>
</dbReference>
<keyword evidence="5" id="KW-1185">Reference proteome</keyword>
<dbReference type="Proteomes" id="UP000521676">
    <property type="component" value="Unassembled WGS sequence"/>
</dbReference>
<dbReference type="Gene3D" id="1.10.260.40">
    <property type="entry name" value="lambda repressor-like DNA-binding domains"/>
    <property type="match status" value="1"/>
</dbReference>
<evidence type="ECO:0000313" key="3">
    <source>
        <dbReference type="EMBL" id="WJW65589.1"/>
    </source>
</evidence>
<dbReference type="Pfam" id="PF01381">
    <property type="entry name" value="HTH_3"/>
    <property type="match status" value="1"/>
</dbReference>
<dbReference type="AlphaFoldDB" id="A0A8T7LYT8"/>
<dbReference type="Proteomes" id="UP001431572">
    <property type="component" value="Chromosome 1"/>
</dbReference>
<sequence length="133" mass="15108">MGRKPKDDSYGKRNSQSPLALYLDRLCRERNISLRAASLAAGLGEATLGNIVRGYRHPDPATLRKIAIYFGLSEDALLEMAGHRTTNNNTSRPEINDPELRVYLLPDRINNLPRRDLNLLKDVLRHLMEENKS</sequence>
<evidence type="ECO:0000313" key="2">
    <source>
        <dbReference type="EMBL" id="NWJ46213.1"/>
    </source>
</evidence>
<feature type="domain" description="HTH cro/C1-type" evidence="1">
    <location>
        <begin position="23"/>
        <end position="77"/>
    </location>
</feature>
<dbReference type="InterPro" id="IPR001387">
    <property type="entry name" value="Cro/C1-type_HTH"/>
</dbReference>
<evidence type="ECO:0000259" key="1">
    <source>
        <dbReference type="PROSITE" id="PS50943"/>
    </source>
</evidence>
<evidence type="ECO:0000313" key="5">
    <source>
        <dbReference type="Proteomes" id="UP001431572"/>
    </source>
</evidence>